<dbReference type="InterPro" id="IPR036188">
    <property type="entry name" value="FAD/NAD-bd_sf"/>
</dbReference>
<comment type="similarity">
    <text evidence="2">Belongs to the Nav/unc-53 family.</text>
</comment>
<keyword evidence="5 6" id="KW-0560">Oxidoreductase</keyword>
<dbReference type="PANTHER" id="PTHR12784:SF18">
    <property type="entry name" value="NEURON NAVIGATOR 3"/>
    <property type="match status" value="1"/>
</dbReference>
<dbReference type="PANTHER" id="PTHR12784">
    <property type="entry name" value="STEERIN"/>
    <property type="match status" value="1"/>
</dbReference>
<dbReference type="GO" id="GO:0022008">
    <property type="term" value="P:neurogenesis"/>
    <property type="evidence" value="ECO:0007669"/>
    <property type="project" value="InterPro"/>
</dbReference>
<evidence type="ECO:0000256" key="6">
    <source>
        <dbReference type="RuleBase" id="RU362067"/>
    </source>
</evidence>
<protein>
    <recommendedName>
        <fullName evidence="6">Amine oxidase</fullName>
        <ecNumber evidence="6">1.4.3.-</ecNumber>
    </recommendedName>
</protein>
<dbReference type="InterPro" id="IPR039041">
    <property type="entry name" value="Nav/unc-53"/>
</dbReference>
<dbReference type="Proteomes" id="UP001460270">
    <property type="component" value="Unassembled WGS sequence"/>
</dbReference>
<dbReference type="Pfam" id="PF01593">
    <property type="entry name" value="Amino_oxidase"/>
    <property type="match status" value="1"/>
</dbReference>
<feature type="domain" description="Amine oxidase" evidence="8">
    <location>
        <begin position="86"/>
        <end position="271"/>
    </location>
</feature>
<evidence type="ECO:0000259" key="8">
    <source>
        <dbReference type="Pfam" id="PF01593"/>
    </source>
</evidence>
<dbReference type="InterPro" id="IPR057126">
    <property type="entry name" value="NAV1-like_ubiquitin-like"/>
</dbReference>
<keyword evidence="11" id="KW-1185">Reference proteome</keyword>
<keyword evidence="4 6" id="KW-0274">FAD</keyword>
<feature type="compositionally biased region" description="Low complexity" evidence="7">
    <location>
        <begin position="525"/>
        <end position="538"/>
    </location>
</feature>
<evidence type="ECO:0000313" key="11">
    <source>
        <dbReference type="Proteomes" id="UP001460270"/>
    </source>
</evidence>
<evidence type="ECO:0000259" key="9">
    <source>
        <dbReference type="Pfam" id="PF23092"/>
    </source>
</evidence>
<dbReference type="AlphaFoldDB" id="A0AAW0NPN8"/>
<accession>A0AAW0NPN8</accession>
<evidence type="ECO:0000256" key="7">
    <source>
        <dbReference type="SAM" id="MobiDB-lite"/>
    </source>
</evidence>
<keyword evidence="3 6" id="KW-0285">Flavoprotein</keyword>
<feature type="region of interest" description="Disordered" evidence="7">
    <location>
        <begin position="501"/>
        <end position="538"/>
    </location>
</feature>
<name>A0AAW0NPN8_9GOBI</name>
<dbReference type="GO" id="GO:0008131">
    <property type="term" value="F:primary methylamine oxidase activity"/>
    <property type="evidence" value="ECO:0007669"/>
    <property type="project" value="UniProtKB-ARBA"/>
</dbReference>
<evidence type="ECO:0000256" key="4">
    <source>
        <dbReference type="ARBA" id="ARBA00022827"/>
    </source>
</evidence>
<gene>
    <name evidence="10" type="ORF">WMY93_017768</name>
</gene>
<dbReference type="InterPro" id="IPR001613">
    <property type="entry name" value="Flavin_amine_oxidase"/>
</dbReference>
<dbReference type="Gene3D" id="3.90.660.10">
    <property type="match status" value="1"/>
</dbReference>
<dbReference type="InterPro" id="IPR027417">
    <property type="entry name" value="P-loop_NTPase"/>
</dbReference>
<evidence type="ECO:0000256" key="5">
    <source>
        <dbReference type="ARBA" id="ARBA00023002"/>
    </source>
</evidence>
<comment type="caution">
    <text evidence="10">The sequence shown here is derived from an EMBL/GenBank/DDBJ whole genome shotgun (WGS) entry which is preliminary data.</text>
</comment>
<dbReference type="SUPFAM" id="SSF51905">
    <property type="entry name" value="FAD/NAD(P)-binding domain"/>
    <property type="match status" value="1"/>
</dbReference>
<proteinExistence type="inferred from homology"/>
<feature type="domain" description="Neuron navigator 1-like ubiquitin-like" evidence="9">
    <location>
        <begin position="569"/>
        <end position="676"/>
    </location>
</feature>
<evidence type="ECO:0000256" key="1">
    <source>
        <dbReference type="ARBA" id="ARBA00001974"/>
    </source>
</evidence>
<dbReference type="EMBL" id="JBBPFD010000012">
    <property type="protein sequence ID" value="KAK7905161.1"/>
    <property type="molecule type" value="Genomic_DNA"/>
</dbReference>
<dbReference type="EC" id="1.4.3.-" evidence="6"/>
<comment type="similarity">
    <text evidence="6">Belongs to the flavin monoamine oxidase family.</text>
</comment>
<evidence type="ECO:0000313" key="10">
    <source>
        <dbReference type="EMBL" id="KAK7905161.1"/>
    </source>
</evidence>
<comment type="cofactor">
    <cofactor evidence="1 6">
        <name>FAD</name>
        <dbReference type="ChEBI" id="CHEBI:57692"/>
    </cofactor>
</comment>
<sequence length="755" mass="84918">MASVWEALKAYLREIYEYQNLAADEVATLDAPIEQQEILASINLYNLTSHQVQMVFQPNFMQAECSQAVESQWTEPCGAGGPGPCGGRTFTVQNKQTKWVDLGGAYVGPTQNRILRLAREYGVQTYKVNERENLVHYINGKSHPFKSSFPPTWNPLVYLDFNNFFRTMDEMGKEIPREAPWRAPHAEEWDKMTMQQLIDKTCWTSAACRFAKLYINVNVTSEPHEVSALWFLWFVSQCGGTMRIFSTLTEDKRENSSRPAGIQSISECMARSCTETRVADSIPAQVSLSVCCFSFCFVPFKSLHLCFLFFPNPSLNRPLSLFRMISMDSTTQTLLIVPYFSRWLLRSSFKHAFSKKKTKSQSAHDEMEEMSDSLPSSPNFSMTTGRGSIATLRSLSLHHRHILSSMDSKEKAKRSCGVQAQITLKCFLLLLFLPPDEPYYRLCECTEAEAETILQLKNELREKELKLTDIRLEALSSAHHLDQIREAMNRMQNEIETLKAENDRLKSSGNATPTATPVKAARPPSETSSTSSSSSRQSLGLSLNNLNITDTIMSDTFLLDDSFEGNLRKESRSVRIVVSICSAPKTTKGKMCHEYLIGSIGVSGKTKWDVLDGVIRRLFKEYVFRVDPSSSLGLSSDSIVCYRMGDVVRSHSSEIPELLPCGYLVGDSNVIQVNLKGLRENSLDSLVFDTLIPKPILQRYLNLLMEHRRIILSGPSGTGKSFLAAKISEYVISQLGHELNDRNVPDSTSTTTPAK</sequence>
<evidence type="ECO:0000256" key="3">
    <source>
        <dbReference type="ARBA" id="ARBA00022630"/>
    </source>
</evidence>
<reference evidence="11" key="1">
    <citation type="submission" date="2024-04" db="EMBL/GenBank/DDBJ databases">
        <title>Salinicola lusitanus LLJ914,a marine bacterium isolated from the Okinawa Trough.</title>
        <authorList>
            <person name="Li J."/>
        </authorList>
    </citation>
    <scope>NUCLEOTIDE SEQUENCE [LARGE SCALE GENOMIC DNA]</scope>
</reference>
<evidence type="ECO:0000256" key="2">
    <source>
        <dbReference type="ARBA" id="ARBA00006255"/>
    </source>
</evidence>
<dbReference type="SUPFAM" id="SSF52540">
    <property type="entry name" value="P-loop containing nucleoside triphosphate hydrolases"/>
    <property type="match status" value="1"/>
</dbReference>
<dbReference type="Pfam" id="PF23092">
    <property type="entry name" value="Ubiquitin_6"/>
    <property type="match status" value="1"/>
</dbReference>
<dbReference type="InterPro" id="IPR002937">
    <property type="entry name" value="Amino_oxidase"/>
</dbReference>
<dbReference type="PRINTS" id="PR00757">
    <property type="entry name" value="AMINEOXDASEF"/>
</dbReference>
<organism evidence="10 11">
    <name type="scientific">Mugilogobius chulae</name>
    <name type="common">yellowstripe goby</name>
    <dbReference type="NCBI Taxonomy" id="88201"/>
    <lineage>
        <taxon>Eukaryota</taxon>
        <taxon>Metazoa</taxon>
        <taxon>Chordata</taxon>
        <taxon>Craniata</taxon>
        <taxon>Vertebrata</taxon>
        <taxon>Euteleostomi</taxon>
        <taxon>Actinopterygii</taxon>
        <taxon>Neopterygii</taxon>
        <taxon>Teleostei</taxon>
        <taxon>Neoteleostei</taxon>
        <taxon>Acanthomorphata</taxon>
        <taxon>Gobiaria</taxon>
        <taxon>Gobiiformes</taxon>
        <taxon>Gobioidei</taxon>
        <taxon>Gobiidae</taxon>
        <taxon>Gobionellinae</taxon>
        <taxon>Mugilogobius</taxon>
    </lineage>
</organism>